<dbReference type="OrthoDB" id="9762009at2"/>
<dbReference type="PROSITE" id="PS50035">
    <property type="entry name" value="PLD"/>
    <property type="match status" value="2"/>
</dbReference>
<organism evidence="2 3">
    <name type="scientific">Flavobacterium nackdongense</name>
    <dbReference type="NCBI Taxonomy" id="2547394"/>
    <lineage>
        <taxon>Bacteria</taxon>
        <taxon>Pseudomonadati</taxon>
        <taxon>Bacteroidota</taxon>
        <taxon>Flavobacteriia</taxon>
        <taxon>Flavobacteriales</taxon>
        <taxon>Flavobacteriaceae</taxon>
        <taxon>Flavobacterium</taxon>
    </lineage>
</organism>
<dbReference type="CDD" id="cd09110">
    <property type="entry name" value="PLDc_CLS_1"/>
    <property type="match status" value="1"/>
</dbReference>
<dbReference type="RefSeq" id="WP_133275723.1">
    <property type="nucleotide sequence ID" value="NZ_CP037933.1"/>
</dbReference>
<dbReference type="SMART" id="SM00155">
    <property type="entry name" value="PLDc"/>
    <property type="match status" value="2"/>
</dbReference>
<name>A0A4P6YBZ6_9FLAO</name>
<gene>
    <name evidence="2" type="ORF">E1750_05035</name>
</gene>
<feature type="domain" description="PLD phosphodiesterase" evidence="1">
    <location>
        <begin position="139"/>
        <end position="166"/>
    </location>
</feature>
<dbReference type="SUPFAM" id="SSF56024">
    <property type="entry name" value="Phospholipase D/nuclease"/>
    <property type="match status" value="2"/>
</dbReference>
<keyword evidence="3" id="KW-1185">Reference proteome</keyword>
<proteinExistence type="predicted"/>
<accession>A0A4P6YBZ6</accession>
<reference evidence="3" key="1">
    <citation type="submission" date="2019-03" db="EMBL/GenBank/DDBJ databases">
        <title>Flavobacterium sp.</title>
        <authorList>
            <person name="Kim H."/>
        </authorList>
    </citation>
    <scope>NUCLEOTIDE SEQUENCE [LARGE SCALE GENOMIC DNA]</scope>
    <source>
        <strain evidence="3">GS13</strain>
    </source>
</reference>
<dbReference type="Gene3D" id="3.30.870.10">
    <property type="entry name" value="Endonuclease Chain A"/>
    <property type="match status" value="2"/>
</dbReference>
<dbReference type="GO" id="GO:0030572">
    <property type="term" value="F:phosphatidyltransferase activity"/>
    <property type="evidence" value="ECO:0007669"/>
    <property type="project" value="UniProtKB-ARBA"/>
</dbReference>
<evidence type="ECO:0000313" key="2">
    <source>
        <dbReference type="EMBL" id="QBN18195.1"/>
    </source>
</evidence>
<dbReference type="Pfam" id="PF13091">
    <property type="entry name" value="PLDc_2"/>
    <property type="match status" value="2"/>
</dbReference>
<dbReference type="InterPro" id="IPR001736">
    <property type="entry name" value="PLipase_D/transphosphatidylase"/>
</dbReference>
<dbReference type="EMBL" id="CP037933">
    <property type="protein sequence ID" value="QBN18195.1"/>
    <property type="molecule type" value="Genomic_DNA"/>
</dbReference>
<dbReference type="AlphaFoldDB" id="A0A4P6YBZ6"/>
<dbReference type="Proteomes" id="UP000291124">
    <property type="component" value="Chromosome"/>
</dbReference>
<sequence length="417" mass="47686">MKIVGDFLILFLTDVNTNFVNLIGTFITFQMVSSNKSTAIPQTITLVHSGEDYFSRLEKIILESKFEIHLQTYILDNDSTGQRIISALKLAASRKVKIYILLDGFGSLSFPTEISNELSKMGIEFRIFSPFFSANSLYIGRRLHHKIVVADAKKVLIGGINIAEKYHGTPNEIPWLDYAVEINDDKIAKSLQELCTDLYLKKRFIRRKEIKSVFGTSGGMMVKVLQNDWLKRKNEVFKAYINKISTAKNEIVIVSSYFLPGKKLINTLKNAAQNKVTIKLILSGVSDVPMARRASCHLYSKLLRSNIELYEWKKSVLHGKTAVIDQNWSTIGSFNLNNLSSYASIEMNVAIDSEEFAKDYLTHLTEIIAQCERITPETLTLKYGLVSKLINWLSYWTTRTIEIMVTYLPQKRFRRLY</sequence>
<protein>
    <recommendedName>
        <fullName evidence="1">PLD phosphodiesterase domain-containing protein</fullName>
    </recommendedName>
</protein>
<dbReference type="InterPro" id="IPR025202">
    <property type="entry name" value="PLD-like_dom"/>
</dbReference>
<evidence type="ECO:0000259" key="1">
    <source>
        <dbReference type="PROSITE" id="PS50035"/>
    </source>
</evidence>
<dbReference type="GO" id="GO:0032049">
    <property type="term" value="P:cardiolipin biosynthetic process"/>
    <property type="evidence" value="ECO:0007669"/>
    <property type="project" value="UniProtKB-ARBA"/>
</dbReference>
<dbReference type="KEGG" id="fnk:E1750_05035"/>
<dbReference type="PANTHER" id="PTHR21248">
    <property type="entry name" value="CARDIOLIPIN SYNTHASE"/>
    <property type="match status" value="1"/>
</dbReference>
<evidence type="ECO:0000313" key="3">
    <source>
        <dbReference type="Proteomes" id="UP000291124"/>
    </source>
</evidence>
<feature type="domain" description="PLD phosphodiesterase" evidence="1">
    <location>
        <begin position="313"/>
        <end position="340"/>
    </location>
</feature>
<dbReference type="PANTHER" id="PTHR21248:SF22">
    <property type="entry name" value="PHOSPHOLIPASE D"/>
    <property type="match status" value="1"/>
</dbReference>